<comment type="caution">
    <text evidence="2">The sequence shown here is derived from an EMBL/GenBank/DDBJ whole genome shotgun (WGS) entry which is preliminary data.</text>
</comment>
<dbReference type="Proteomes" id="UP001487740">
    <property type="component" value="Unassembled WGS sequence"/>
</dbReference>
<organism evidence="2 3">
    <name type="scientific">Scylla paramamosain</name>
    <name type="common">Mud crab</name>
    <dbReference type="NCBI Taxonomy" id="85552"/>
    <lineage>
        <taxon>Eukaryota</taxon>
        <taxon>Metazoa</taxon>
        <taxon>Ecdysozoa</taxon>
        <taxon>Arthropoda</taxon>
        <taxon>Crustacea</taxon>
        <taxon>Multicrustacea</taxon>
        <taxon>Malacostraca</taxon>
        <taxon>Eumalacostraca</taxon>
        <taxon>Eucarida</taxon>
        <taxon>Decapoda</taxon>
        <taxon>Pleocyemata</taxon>
        <taxon>Brachyura</taxon>
        <taxon>Eubrachyura</taxon>
        <taxon>Portunoidea</taxon>
        <taxon>Portunidae</taxon>
        <taxon>Portuninae</taxon>
        <taxon>Scylla</taxon>
    </lineage>
</organism>
<feature type="region of interest" description="Disordered" evidence="1">
    <location>
        <begin position="135"/>
        <end position="200"/>
    </location>
</feature>
<name>A0AAW0TM51_SCYPA</name>
<feature type="compositionally biased region" description="Low complexity" evidence="1">
    <location>
        <begin position="172"/>
        <end position="189"/>
    </location>
</feature>
<evidence type="ECO:0000313" key="2">
    <source>
        <dbReference type="EMBL" id="KAK8388346.1"/>
    </source>
</evidence>
<gene>
    <name evidence="2" type="ORF">O3P69_020377</name>
</gene>
<feature type="compositionally biased region" description="Pro residues" evidence="1">
    <location>
        <begin position="135"/>
        <end position="171"/>
    </location>
</feature>
<feature type="compositionally biased region" description="Pro residues" evidence="1">
    <location>
        <begin position="79"/>
        <end position="97"/>
    </location>
</feature>
<evidence type="ECO:0000313" key="3">
    <source>
        <dbReference type="Proteomes" id="UP001487740"/>
    </source>
</evidence>
<proteinExistence type="predicted"/>
<reference evidence="2 3" key="1">
    <citation type="submission" date="2023-03" db="EMBL/GenBank/DDBJ databases">
        <title>High-quality genome of Scylla paramamosain provides insights in environmental adaptation.</title>
        <authorList>
            <person name="Zhang L."/>
        </authorList>
    </citation>
    <scope>NUCLEOTIDE SEQUENCE [LARGE SCALE GENOMIC DNA]</scope>
    <source>
        <strain evidence="2">LZ_2023a</strain>
        <tissue evidence="2">Muscle</tissue>
    </source>
</reference>
<sequence length="230" mass="23694">MGDSDISLVGTSKNYNSWSITWQNVVKSPHIVGKTVEQLHRSYKVCSLHFSPRNYVSGLPTSRLRSDACPDQNLESNQGPPPPVSQPPPPAVAQPPPPAVAEALLAAVAQPPPPAVAQPPPPAVAEALLAAAAQPPPPAVAQPPPPAVAQPPPPAVAQPPPPAVAQPPPPAVAEALPAAVAQSSSSPQPDNIAAAPNKDTMLTIKSGKMPCLHRQAKVHCSRLKMKNSAL</sequence>
<feature type="region of interest" description="Disordered" evidence="1">
    <location>
        <begin position="59"/>
        <end position="97"/>
    </location>
</feature>
<evidence type="ECO:0008006" key="4">
    <source>
        <dbReference type="Google" id="ProtNLM"/>
    </source>
</evidence>
<keyword evidence="3" id="KW-1185">Reference proteome</keyword>
<dbReference type="AlphaFoldDB" id="A0AAW0TM51"/>
<accession>A0AAW0TM51</accession>
<evidence type="ECO:0000256" key="1">
    <source>
        <dbReference type="SAM" id="MobiDB-lite"/>
    </source>
</evidence>
<dbReference type="EMBL" id="JARAKH010000028">
    <property type="protein sequence ID" value="KAK8388346.1"/>
    <property type="molecule type" value="Genomic_DNA"/>
</dbReference>
<protein>
    <recommendedName>
        <fullName evidence="4">THAP-type domain-containing protein</fullName>
    </recommendedName>
</protein>